<dbReference type="GO" id="GO:0007165">
    <property type="term" value="P:signal transduction"/>
    <property type="evidence" value="ECO:0007669"/>
    <property type="project" value="UniProtKB-KW"/>
</dbReference>
<keyword evidence="8" id="KW-0812">Transmembrane</keyword>
<evidence type="ECO:0000256" key="4">
    <source>
        <dbReference type="ARBA" id="ARBA00023224"/>
    </source>
</evidence>
<evidence type="ECO:0000259" key="9">
    <source>
        <dbReference type="PROSITE" id="PS50111"/>
    </source>
</evidence>
<evidence type="ECO:0000256" key="2">
    <source>
        <dbReference type="ARBA" id="ARBA00022475"/>
    </source>
</evidence>
<evidence type="ECO:0000256" key="8">
    <source>
        <dbReference type="SAM" id="Phobius"/>
    </source>
</evidence>
<keyword evidence="2" id="KW-1003">Cell membrane</keyword>
<dbReference type="RefSeq" id="WP_127608114.1">
    <property type="nucleotide sequence ID" value="NZ_JARTHJ010000081.1"/>
</dbReference>
<evidence type="ECO:0000256" key="6">
    <source>
        <dbReference type="PROSITE-ProRule" id="PRU00284"/>
    </source>
</evidence>
<organism evidence="11 12">
    <name type="scientific">Paenibacillus validus</name>
    <dbReference type="NCBI Taxonomy" id="44253"/>
    <lineage>
        <taxon>Bacteria</taxon>
        <taxon>Bacillati</taxon>
        <taxon>Bacillota</taxon>
        <taxon>Bacilli</taxon>
        <taxon>Bacillales</taxon>
        <taxon>Paenibacillaceae</taxon>
        <taxon>Paenibacillus</taxon>
    </lineage>
</organism>
<dbReference type="Pfam" id="PF12729">
    <property type="entry name" value="4HB_MCP_1"/>
    <property type="match status" value="1"/>
</dbReference>
<evidence type="ECO:0000313" key="12">
    <source>
        <dbReference type="Proteomes" id="UP000450917"/>
    </source>
</evidence>
<dbReference type="PANTHER" id="PTHR32089:SF112">
    <property type="entry name" value="LYSOZYME-LIKE PROTEIN-RELATED"/>
    <property type="match status" value="1"/>
</dbReference>
<name>A0A7X3CUL7_9BACL</name>
<dbReference type="AlphaFoldDB" id="A0A7X3CUL7"/>
<evidence type="ECO:0000259" key="10">
    <source>
        <dbReference type="PROSITE" id="PS50885"/>
    </source>
</evidence>
<dbReference type="Proteomes" id="UP000450917">
    <property type="component" value="Unassembled WGS sequence"/>
</dbReference>
<dbReference type="InterPro" id="IPR024478">
    <property type="entry name" value="HlyB_4HB_MCP"/>
</dbReference>
<keyword evidence="12" id="KW-1185">Reference proteome</keyword>
<feature type="transmembrane region" description="Helical" evidence="8">
    <location>
        <begin position="16"/>
        <end position="34"/>
    </location>
</feature>
<feature type="domain" description="HAMP" evidence="10">
    <location>
        <begin position="223"/>
        <end position="276"/>
    </location>
</feature>
<keyword evidence="8" id="KW-1133">Transmembrane helix</keyword>
<proteinExistence type="inferred from homology"/>
<evidence type="ECO:0000256" key="5">
    <source>
        <dbReference type="ARBA" id="ARBA00029447"/>
    </source>
</evidence>
<dbReference type="SMART" id="SM00283">
    <property type="entry name" value="MA"/>
    <property type="match status" value="1"/>
</dbReference>
<feature type="domain" description="Methyl-accepting transducer" evidence="9">
    <location>
        <begin position="295"/>
        <end position="531"/>
    </location>
</feature>
<comment type="caution">
    <text evidence="11">The sequence shown here is derived from an EMBL/GenBank/DDBJ whole genome shotgun (WGS) entry which is preliminary data.</text>
</comment>
<dbReference type="PROSITE" id="PS50111">
    <property type="entry name" value="CHEMOTAXIS_TRANSDUC_2"/>
    <property type="match status" value="1"/>
</dbReference>
<dbReference type="SMART" id="SM00304">
    <property type="entry name" value="HAMP"/>
    <property type="match status" value="1"/>
</dbReference>
<dbReference type="InterPro" id="IPR004089">
    <property type="entry name" value="MCPsignal_dom"/>
</dbReference>
<dbReference type="InterPro" id="IPR003660">
    <property type="entry name" value="HAMP_dom"/>
</dbReference>
<keyword evidence="7" id="KW-0175">Coiled coil</keyword>
<dbReference type="Gene3D" id="6.10.340.10">
    <property type="match status" value="1"/>
</dbReference>
<comment type="similarity">
    <text evidence="5">Belongs to the methyl-accepting chemotaxis (MCP) protein family.</text>
</comment>
<dbReference type="Pfam" id="PF00015">
    <property type="entry name" value="MCPsignal"/>
    <property type="match status" value="1"/>
</dbReference>
<dbReference type="Gene3D" id="1.10.287.950">
    <property type="entry name" value="Methyl-accepting chemotaxis protein"/>
    <property type="match status" value="1"/>
</dbReference>
<dbReference type="SUPFAM" id="SSF58104">
    <property type="entry name" value="Methyl-accepting chemotaxis protein (MCP) signaling domain"/>
    <property type="match status" value="1"/>
</dbReference>
<dbReference type="PROSITE" id="PS50885">
    <property type="entry name" value="HAMP"/>
    <property type="match status" value="1"/>
</dbReference>
<dbReference type="CDD" id="cd11386">
    <property type="entry name" value="MCP_signal"/>
    <property type="match status" value="1"/>
</dbReference>
<dbReference type="PANTHER" id="PTHR32089">
    <property type="entry name" value="METHYL-ACCEPTING CHEMOTAXIS PROTEIN MCPB"/>
    <property type="match status" value="1"/>
</dbReference>
<evidence type="ECO:0000256" key="1">
    <source>
        <dbReference type="ARBA" id="ARBA00004236"/>
    </source>
</evidence>
<dbReference type="EMBL" id="WNZX01000013">
    <property type="protein sequence ID" value="MUG72249.1"/>
    <property type="molecule type" value="Genomic_DNA"/>
</dbReference>
<keyword evidence="3 8" id="KW-0472">Membrane</keyword>
<evidence type="ECO:0000313" key="11">
    <source>
        <dbReference type="EMBL" id="MUG72249.1"/>
    </source>
</evidence>
<evidence type="ECO:0000256" key="7">
    <source>
        <dbReference type="SAM" id="Coils"/>
    </source>
</evidence>
<evidence type="ECO:0000256" key="3">
    <source>
        <dbReference type="ARBA" id="ARBA00023136"/>
    </source>
</evidence>
<dbReference type="GO" id="GO:0005886">
    <property type="term" value="C:plasma membrane"/>
    <property type="evidence" value="ECO:0007669"/>
    <property type="project" value="UniProtKB-SubCell"/>
</dbReference>
<dbReference type="CDD" id="cd06225">
    <property type="entry name" value="HAMP"/>
    <property type="match status" value="1"/>
</dbReference>
<gene>
    <name evidence="11" type="ORF">GNP93_16380</name>
</gene>
<comment type="subcellular location">
    <subcellularLocation>
        <location evidence="1">Cell membrane</location>
    </subcellularLocation>
</comment>
<dbReference type="Pfam" id="PF00672">
    <property type="entry name" value="HAMP"/>
    <property type="match status" value="1"/>
</dbReference>
<feature type="coiled-coil region" evidence="7">
    <location>
        <begin position="89"/>
        <end position="116"/>
    </location>
</feature>
<protein>
    <submittedName>
        <fullName evidence="11">HAMP domain-containing protein</fullName>
    </submittedName>
</protein>
<keyword evidence="4 6" id="KW-0807">Transducer</keyword>
<sequence length="581" mass="63531">MKTWFNSIQLTVGKKLYASFIAILILMCVLAWFTTAGIRNVSQKTTEITKHWMVGVEIINHINYLMEHVLALETQSLIEPDPSAKQSINDQVSQTIKEIDQQFQTYEKKNTTAEELDLLVKMKTSWSDYISLHTQFVQYSAKVNLVSGAQKDGDSIIRLIQESQQVYKSMKLDMDKLVQLNHDGALHASKSADELYAKSIVTSVILVAAAGLIAMLLAYLMSLHISKPVRRVSKAMEQLASGDLNIQAFHIKNRDEIGDLVRSLHGMIHNFREMVRQIQDASGLVAASAQQLSAGAEETSHSANQVSVAMQETSARAEHQMRGSEEASRAMEEMSGGIQRVAETSGFVSELAMETSDQAAQGNENIQGAIRKMSSLNRTVEQSAAQLYRLNERSAEIGEIVTIIRDIASQTGLLSLNASIEAARAGEQGRGFAVVANEVKKLAEQSNQSAARIAELVQAIQSDSGQAVTAMNAGLSEIHEGTRSIQEAGANFKQIVSAAEHLSKQIQELAASSQQMQASGEEVAASVTEMAHIAKQSYESTHHVALIAQEQLTAMEEIATTTSSLSRIADQLHQVSAKFKF</sequence>
<accession>A0A7X3CUL7</accession>
<feature type="transmembrane region" description="Helical" evidence="8">
    <location>
        <begin position="200"/>
        <end position="221"/>
    </location>
</feature>
<reference evidence="11 12" key="1">
    <citation type="submission" date="2019-11" db="EMBL/GenBank/DDBJ databases">
        <title>Draft genome sequences of five Paenibacillus species of dairy origin.</title>
        <authorList>
            <person name="Olajide A.M."/>
            <person name="Chen S."/>
            <person name="Lapointe G."/>
        </authorList>
    </citation>
    <scope>NUCLEOTIDE SEQUENCE [LARGE SCALE GENOMIC DNA]</scope>
    <source>
        <strain evidence="11 12">2CS3</strain>
    </source>
</reference>